<dbReference type="PANTHER" id="PTHR18964">
    <property type="entry name" value="ROK (REPRESSOR, ORF, KINASE) FAMILY"/>
    <property type="match status" value="1"/>
</dbReference>
<protein>
    <submittedName>
        <fullName evidence="2">Putative NBD/HSP70 family sugar kinase</fullName>
    </submittedName>
</protein>
<dbReference type="InterPro" id="IPR000600">
    <property type="entry name" value="ROK"/>
</dbReference>
<dbReference type="SUPFAM" id="SSF53067">
    <property type="entry name" value="Actin-like ATPase domain"/>
    <property type="match status" value="1"/>
</dbReference>
<dbReference type="InterPro" id="IPR036388">
    <property type="entry name" value="WH-like_DNA-bd_sf"/>
</dbReference>
<dbReference type="AlphaFoldDB" id="A0A2M9CJ42"/>
<keyword evidence="2" id="KW-0808">Transferase</keyword>
<evidence type="ECO:0000313" key="2">
    <source>
        <dbReference type="EMBL" id="PJJ71926.1"/>
    </source>
</evidence>
<keyword evidence="2" id="KW-0418">Kinase</keyword>
<dbReference type="PANTHER" id="PTHR18964:SF149">
    <property type="entry name" value="BIFUNCTIONAL UDP-N-ACETYLGLUCOSAMINE 2-EPIMERASE_N-ACETYLMANNOSAMINE KINASE"/>
    <property type="match status" value="1"/>
</dbReference>
<evidence type="ECO:0000313" key="3">
    <source>
        <dbReference type="Proteomes" id="UP000228758"/>
    </source>
</evidence>
<accession>A0A2M9CJ42</accession>
<dbReference type="GO" id="GO:0016301">
    <property type="term" value="F:kinase activity"/>
    <property type="evidence" value="ECO:0007669"/>
    <property type="project" value="UniProtKB-KW"/>
</dbReference>
<proteinExistence type="inferred from homology"/>
<dbReference type="Proteomes" id="UP000228758">
    <property type="component" value="Unassembled WGS sequence"/>
</dbReference>
<dbReference type="Gene3D" id="3.30.420.40">
    <property type="match status" value="2"/>
</dbReference>
<comment type="similarity">
    <text evidence="1">Belongs to the ROK (NagC/XylR) family.</text>
</comment>
<evidence type="ECO:0000256" key="1">
    <source>
        <dbReference type="ARBA" id="ARBA00006479"/>
    </source>
</evidence>
<dbReference type="Gene3D" id="1.10.10.10">
    <property type="entry name" value="Winged helix-like DNA-binding domain superfamily/Winged helix DNA-binding domain"/>
    <property type="match status" value="1"/>
</dbReference>
<dbReference type="OrthoDB" id="4083144at2"/>
<keyword evidence="3" id="KW-1185">Reference proteome</keyword>
<dbReference type="Pfam" id="PF00480">
    <property type="entry name" value="ROK"/>
    <property type="match status" value="1"/>
</dbReference>
<sequence>MRRGTNLPAVGEFNQAVILDRVRRSRDGLSRVELAELTGLSAQTVTNVSRRLIETGLVREAGKRINGPGKPRTILQLEPESRYAIGVHLDPAVITYVVLDLEGTVVAQSRARTPSAARPPRLVESMAQAISSLIAASGVRTEQILGLGIAAPGPIDDALGVVVDPPLLEGWHRVPLRDSLLEALGLPVLLEKDVTAAVAAELWMHDEAGSDDVGFFYYGTGVGFGIAVDHAPVRGSSGNAGDAGHIIVSDEGEVCRCGQRGCLGDLTLPRTVVQDAIARGVIAEPPRALTLPVIDELFGKVTAAAAAGEPEAVALIDELCRRFARGIVTIVNLLDLQRVVFGGPFWDRLAGVALERVARHVADSSALIRLAPISITSSAVGADVAAIGAACLVLDNTFSPRPSTLLIGR</sequence>
<dbReference type="RefSeq" id="WP_100364176.1">
    <property type="nucleotide sequence ID" value="NZ_PGFF01000001.1"/>
</dbReference>
<dbReference type="SUPFAM" id="SSF46785">
    <property type="entry name" value="Winged helix' DNA-binding domain"/>
    <property type="match status" value="1"/>
</dbReference>
<organism evidence="2 3">
    <name type="scientific">Diaminobutyricimonas aerilata</name>
    <dbReference type="NCBI Taxonomy" id="1162967"/>
    <lineage>
        <taxon>Bacteria</taxon>
        <taxon>Bacillati</taxon>
        <taxon>Actinomycetota</taxon>
        <taxon>Actinomycetes</taxon>
        <taxon>Micrococcales</taxon>
        <taxon>Microbacteriaceae</taxon>
        <taxon>Diaminobutyricimonas</taxon>
    </lineage>
</organism>
<comment type="caution">
    <text evidence="2">The sequence shown here is derived from an EMBL/GenBank/DDBJ whole genome shotgun (WGS) entry which is preliminary data.</text>
</comment>
<gene>
    <name evidence="2" type="ORF">CLV46_1482</name>
</gene>
<name>A0A2M9CJ42_9MICO</name>
<reference evidence="2 3" key="1">
    <citation type="submission" date="2017-11" db="EMBL/GenBank/DDBJ databases">
        <title>Genomic Encyclopedia of Archaeal and Bacterial Type Strains, Phase II (KMG-II): From Individual Species to Whole Genera.</title>
        <authorList>
            <person name="Goeker M."/>
        </authorList>
    </citation>
    <scope>NUCLEOTIDE SEQUENCE [LARGE SCALE GENOMIC DNA]</scope>
    <source>
        <strain evidence="2 3">DSM 27393</strain>
    </source>
</reference>
<dbReference type="InterPro" id="IPR043129">
    <property type="entry name" value="ATPase_NBD"/>
</dbReference>
<dbReference type="InterPro" id="IPR036390">
    <property type="entry name" value="WH_DNA-bd_sf"/>
</dbReference>
<dbReference type="EMBL" id="PGFF01000001">
    <property type="protein sequence ID" value="PJJ71926.1"/>
    <property type="molecule type" value="Genomic_DNA"/>
</dbReference>